<protein>
    <submittedName>
        <fullName evidence="2">Uncharacterized protein</fullName>
    </submittedName>
</protein>
<dbReference type="AlphaFoldDB" id="A0A7J8VTA5"/>
<dbReference type="EMBL" id="JABFAB010000012">
    <property type="protein sequence ID" value="MBA0665684.1"/>
    <property type="molecule type" value="Genomic_DNA"/>
</dbReference>
<keyword evidence="3" id="KW-1185">Reference proteome</keyword>
<keyword evidence="1" id="KW-0175">Coiled coil</keyword>
<dbReference type="OrthoDB" id="993481at2759"/>
<name>A0A7J8VTA5_9ROSI</name>
<dbReference type="Proteomes" id="UP000593573">
    <property type="component" value="Unassembled WGS sequence"/>
</dbReference>
<evidence type="ECO:0000256" key="1">
    <source>
        <dbReference type="SAM" id="Coils"/>
    </source>
</evidence>
<gene>
    <name evidence="2" type="ORF">Goklo_002169</name>
</gene>
<evidence type="ECO:0000313" key="3">
    <source>
        <dbReference type="Proteomes" id="UP000593573"/>
    </source>
</evidence>
<evidence type="ECO:0000313" key="2">
    <source>
        <dbReference type="EMBL" id="MBA0665684.1"/>
    </source>
</evidence>
<feature type="coiled-coil region" evidence="1">
    <location>
        <begin position="60"/>
        <end position="87"/>
    </location>
</feature>
<comment type="caution">
    <text evidence="2">The sequence shown here is derived from an EMBL/GenBank/DDBJ whole genome shotgun (WGS) entry which is preliminary data.</text>
</comment>
<accession>A0A7J8VTA5</accession>
<proteinExistence type="predicted"/>
<organism evidence="2 3">
    <name type="scientific">Gossypium klotzschianum</name>
    <dbReference type="NCBI Taxonomy" id="34286"/>
    <lineage>
        <taxon>Eukaryota</taxon>
        <taxon>Viridiplantae</taxon>
        <taxon>Streptophyta</taxon>
        <taxon>Embryophyta</taxon>
        <taxon>Tracheophyta</taxon>
        <taxon>Spermatophyta</taxon>
        <taxon>Magnoliopsida</taxon>
        <taxon>eudicotyledons</taxon>
        <taxon>Gunneridae</taxon>
        <taxon>Pentapetalae</taxon>
        <taxon>rosids</taxon>
        <taxon>malvids</taxon>
        <taxon>Malvales</taxon>
        <taxon>Malvaceae</taxon>
        <taxon>Malvoideae</taxon>
        <taxon>Gossypium</taxon>
    </lineage>
</organism>
<reference evidence="2 3" key="1">
    <citation type="journal article" date="2019" name="Genome Biol. Evol.">
        <title>Insights into the evolution of the New World diploid cottons (Gossypium, subgenus Houzingenia) based on genome sequencing.</title>
        <authorList>
            <person name="Grover C.E."/>
            <person name="Arick M.A. 2nd"/>
            <person name="Thrash A."/>
            <person name="Conover J.L."/>
            <person name="Sanders W.S."/>
            <person name="Peterson D.G."/>
            <person name="Frelichowski J.E."/>
            <person name="Scheffler J.A."/>
            <person name="Scheffler B.E."/>
            <person name="Wendel J.F."/>
        </authorList>
    </citation>
    <scope>NUCLEOTIDE SEQUENCE [LARGE SCALE GENOMIC DNA]</scope>
    <source>
        <strain evidence="2">57</strain>
        <tissue evidence="2">Leaf</tissue>
    </source>
</reference>
<sequence>MTSALEDQVVTLEESIGDVKERISDVDDRLNDGLQTMQEQLREFVWDNIGFSENKLTGKDDALEAMILALKEEINELKGELKLFKAAIDNEMLASKPKQQAMDVPQSKAFKGARSVSEVDNFLWAMEQYFRTMSIKDDATKVNT</sequence>
<feature type="non-terminal residue" evidence="2">
    <location>
        <position position="1"/>
    </location>
</feature>